<organism evidence="1">
    <name type="scientific">Anguilla anguilla</name>
    <name type="common">European freshwater eel</name>
    <name type="synonym">Muraena anguilla</name>
    <dbReference type="NCBI Taxonomy" id="7936"/>
    <lineage>
        <taxon>Eukaryota</taxon>
        <taxon>Metazoa</taxon>
        <taxon>Chordata</taxon>
        <taxon>Craniata</taxon>
        <taxon>Vertebrata</taxon>
        <taxon>Euteleostomi</taxon>
        <taxon>Actinopterygii</taxon>
        <taxon>Neopterygii</taxon>
        <taxon>Teleostei</taxon>
        <taxon>Anguilliformes</taxon>
        <taxon>Anguillidae</taxon>
        <taxon>Anguilla</taxon>
    </lineage>
</organism>
<accession>A0A0E9TK06</accession>
<proteinExistence type="predicted"/>
<sequence>MKKGSYIPHPSPCAVSYATSPVKLVGEALWLWPRSCYLSARCVALNPDRAVSALYTCVH</sequence>
<evidence type="ECO:0000313" key="1">
    <source>
        <dbReference type="EMBL" id="JAH53777.1"/>
    </source>
</evidence>
<name>A0A0E9TK06_ANGAN</name>
<dbReference type="EMBL" id="GBXM01054800">
    <property type="protein sequence ID" value="JAH53777.1"/>
    <property type="molecule type" value="Transcribed_RNA"/>
</dbReference>
<dbReference type="AlphaFoldDB" id="A0A0E9TK06"/>
<reference evidence="1" key="2">
    <citation type="journal article" date="2015" name="Fish Shellfish Immunol.">
        <title>Early steps in the European eel (Anguilla anguilla)-Vibrio vulnificus interaction in the gills: Role of the RtxA13 toxin.</title>
        <authorList>
            <person name="Callol A."/>
            <person name="Pajuelo D."/>
            <person name="Ebbesson L."/>
            <person name="Teles M."/>
            <person name="MacKenzie S."/>
            <person name="Amaro C."/>
        </authorList>
    </citation>
    <scope>NUCLEOTIDE SEQUENCE</scope>
</reference>
<reference evidence="1" key="1">
    <citation type="submission" date="2014-11" db="EMBL/GenBank/DDBJ databases">
        <authorList>
            <person name="Amaro Gonzalez C."/>
        </authorList>
    </citation>
    <scope>NUCLEOTIDE SEQUENCE</scope>
</reference>
<protein>
    <submittedName>
        <fullName evidence="1">Uncharacterized protein</fullName>
    </submittedName>
</protein>